<comment type="caution">
    <text evidence="1">The sequence shown here is derived from an EMBL/GenBank/DDBJ whole genome shotgun (WGS) entry which is preliminary data.</text>
</comment>
<proteinExistence type="predicted"/>
<accession>A0A7X0M5M1</accession>
<dbReference type="RefSeq" id="WP_246496493.1">
    <property type="nucleotide sequence ID" value="NZ_BAAALO010000069.1"/>
</dbReference>
<protein>
    <submittedName>
        <fullName evidence="1">Uncharacterized protein</fullName>
    </submittedName>
</protein>
<dbReference type="EMBL" id="JACHIU010000001">
    <property type="protein sequence ID" value="MBB6470961.1"/>
    <property type="molecule type" value="Genomic_DNA"/>
</dbReference>
<dbReference type="Proteomes" id="UP000555564">
    <property type="component" value="Unassembled WGS sequence"/>
</dbReference>
<name>A0A7X0M5M1_9ACTN</name>
<reference evidence="1 2" key="1">
    <citation type="submission" date="2020-08" db="EMBL/GenBank/DDBJ databases">
        <title>Sequencing the genomes of 1000 actinobacteria strains.</title>
        <authorList>
            <person name="Klenk H.-P."/>
        </authorList>
    </citation>
    <scope>NUCLEOTIDE SEQUENCE [LARGE SCALE GENOMIC DNA]</scope>
    <source>
        <strain evidence="1 2">DSM 44936</strain>
    </source>
</reference>
<evidence type="ECO:0000313" key="1">
    <source>
        <dbReference type="EMBL" id="MBB6470961.1"/>
    </source>
</evidence>
<evidence type="ECO:0000313" key="2">
    <source>
        <dbReference type="Proteomes" id="UP000555564"/>
    </source>
</evidence>
<keyword evidence="2" id="KW-1185">Reference proteome</keyword>
<organism evidence="1 2">
    <name type="scientific">Sphaerisporangium rubeum</name>
    <dbReference type="NCBI Taxonomy" id="321317"/>
    <lineage>
        <taxon>Bacteria</taxon>
        <taxon>Bacillati</taxon>
        <taxon>Actinomycetota</taxon>
        <taxon>Actinomycetes</taxon>
        <taxon>Streptosporangiales</taxon>
        <taxon>Streptosporangiaceae</taxon>
        <taxon>Sphaerisporangium</taxon>
    </lineage>
</organism>
<dbReference type="AlphaFoldDB" id="A0A7X0M5M1"/>
<sequence>MTLSIGTAPAHAGTETLQGIYQQYNDCERVGGYGDDQGWWSGYRCEFKSQYYYYFLYA</sequence>
<gene>
    <name evidence="1" type="ORF">BJ992_000392</name>
</gene>